<dbReference type="GO" id="GO:0046872">
    <property type="term" value="F:metal ion binding"/>
    <property type="evidence" value="ECO:0007669"/>
    <property type="project" value="UniProtKB-KW"/>
</dbReference>
<evidence type="ECO:0000313" key="4">
    <source>
        <dbReference type="Proteomes" id="UP000585836"/>
    </source>
</evidence>
<reference evidence="3 4" key="1">
    <citation type="submission" date="2020-08" db="EMBL/GenBank/DDBJ databases">
        <title>Genomic Encyclopedia of Type Strains, Phase III (KMG-III): the genomes of soil and plant-associated and newly described type strains.</title>
        <authorList>
            <person name="Whitman W."/>
        </authorList>
    </citation>
    <scope>NUCLEOTIDE SEQUENCE [LARGE SCALE GENOMIC DNA]</scope>
    <source>
        <strain evidence="3 4">CECT 3313</strain>
    </source>
</reference>
<keyword evidence="4" id="KW-1185">Reference proteome</keyword>
<evidence type="ECO:0000313" key="3">
    <source>
        <dbReference type="EMBL" id="MBB5930940.1"/>
    </source>
</evidence>
<feature type="binding site" evidence="1">
    <location>
        <position position="171"/>
    </location>
    <ligand>
        <name>Mn(2+)</name>
        <dbReference type="ChEBI" id="CHEBI:29035"/>
        <label>2</label>
    </ligand>
</feature>
<evidence type="ECO:0000256" key="1">
    <source>
        <dbReference type="PIRSR" id="PIRSR005962-1"/>
    </source>
</evidence>
<dbReference type="SUPFAM" id="SSF55031">
    <property type="entry name" value="Bacterial exopeptidase dimerisation domain"/>
    <property type="match status" value="1"/>
</dbReference>
<dbReference type="Gene3D" id="3.30.70.360">
    <property type="match status" value="1"/>
</dbReference>
<feature type="binding site" evidence="1">
    <location>
        <position position="374"/>
    </location>
    <ligand>
        <name>Mn(2+)</name>
        <dbReference type="ChEBI" id="CHEBI:29035"/>
        <label>2</label>
    </ligand>
</feature>
<feature type="domain" description="Peptidase M20 dimerisation" evidence="2">
    <location>
        <begin position="197"/>
        <end position="285"/>
    </location>
</feature>
<dbReference type="EC" id="3.5.1.32" evidence="3"/>
<gene>
    <name evidence="3" type="ORF">FHS34_006447</name>
</gene>
<feature type="binding site" evidence="1">
    <location>
        <position position="107"/>
    </location>
    <ligand>
        <name>Mn(2+)</name>
        <dbReference type="ChEBI" id="CHEBI:29035"/>
        <label>2</label>
    </ligand>
</feature>
<protein>
    <submittedName>
        <fullName evidence="3">Hippurate hydrolase</fullName>
        <ecNumber evidence="3">3.5.1.32</ecNumber>
    </submittedName>
</protein>
<dbReference type="PANTHER" id="PTHR11014:SF63">
    <property type="entry name" value="METALLOPEPTIDASE, PUTATIVE (AFU_ORTHOLOGUE AFUA_6G09600)-RELATED"/>
    <property type="match status" value="1"/>
</dbReference>
<keyword evidence="3" id="KW-0378">Hydrolase</keyword>
<evidence type="ECO:0000259" key="2">
    <source>
        <dbReference type="Pfam" id="PF07687"/>
    </source>
</evidence>
<dbReference type="InterPro" id="IPR002933">
    <property type="entry name" value="Peptidase_M20"/>
</dbReference>
<dbReference type="Proteomes" id="UP000585836">
    <property type="component" value="Unassembled WGS sequence"/>
</dbReference>
<keyword evidence="1" id="KW-0464">Manganese</keyword>
<feature type="binding site" evidence="1">
    <location>
        <position position="109"/>
    </location>
    <ligand>
        <name>Mn(2+)</name>
        <dbReference type="ChEBI" id="CHEBI:29035"/>
        <label>2</label>
    </ligand>
</feature>
<organism evidence="3 4">
    <name type="scientific">Streptomyces echinatus</name>
    <dbReference type="NCBI Taxonomy" id="67293"/>
    <lineage>
        <taxon>Bacteria</taxon>
        <taxon>Bacillati</taxon>
        <taxon>Actinomycetota</taxon>
        <taxon>Actinomycetes</taxon>
        <taxon>Kitasatosporales</taxon>
        <taxon>Streptomycetaceae</taxon>
        <taxon>Streptomyces</taxon>
    </lineage>
</organism>
<feature type="binding site" evidence="1">
    <location>
        <position position="143"/>
    </location>
    <ligand>
        <name>Mn(2+)</name>
        <dbReference type="ChEBI" id="CHEBI:29035"/>
        <label>2</label>
    </ligand>
</feature>
<accession>A0A7W9PZP7</accession>
<dbReference type="CDD" id="cd03886">
    <property type="entry name" value="M20_Acy1"/>
    <property type="match status" value="1"/>
</dbReference>
<dbReference type="EMBL" id="JACHJK010000014">
    <property type="protein sequence ID" value="MBB5930940.1"/>
    <property type="molecule type" value="Genomic_DNA"/>
</dbReference>
<dbReference type="GO" id="GO:0047980">
    <property type="term" value="F:hippurate hydrolase activity"/>
    <property type="evidence" value="ECO:0007669"/>
    <property type="project" value="UniProtKB-EC"/>
</dbReference>
<dbReference type="Gene3D" id="3.40.630.10">
    <property type="entry name" value="Zn peptidases"/>
    <property type="match status" value="1"/>
</dbReference>
<dbReference type="RefSeq" id="WP_184971911.1">
    <property type="nucleotide sequence ID" value="NZ_BAAAWF010000013.1"/>
</dbReference>
<sequence>MTGRELDPGLVEDLVRLREDLHRQPELGLELPRTQAKVLAALDGLPLEITTGTGLSSVTAVLRGGSADAPDGDRPVVLLRADMDALPLTETSGVPYASEAEGRMHACGHDLHTVMLVGAARLLTRGRDGLHGDVVFMFQPGEEGHHGARLMIEEGVLDAAGRRPVAAYAVHVASSMLPSGWLLTRKGPLLAGGDVLNVTVRGQGGHDSQPHLLKDPVPAACEMTLALQTFASRGFDPFDPVLLSVGSIHAGTAANVIPDEAELKIGIRTFGPAAKAKVLGGVTQVLEGVAAAHGVTVTVDHAMDYPVTVVDPAEADFAAGTVERVLGPGRLVWSANALSPSEDFSFVLNEVPGALLFLGACPPDRDPAKASFNHSPDAVFGNEVLGDGARLLASLAEERLASAG</sequence>
<proteinExistence type="predicted"/>
<keyword evidence="1" id="KW-0479">Metal-binding</keyword>
<comment type="caution">
    <text evidence="3">The sequence shown here is derived from an EMBL/GenBank/DDBJ whole genome shotgun (WGS) entry which is preliminary data.</text>
</comment>
<dbReference type="InterPro" id="IPR011650">
    <property type="entry name" value="Peptidase_M20_dimer"/>
</dbReference>
<dbReference type="SUPFAM" id="SSF53187">
    <property type="entry name" value="Zn-dependent exopeptidases"/>
    <property type="match status" value="1"/>
</dbReference>
<dbReference type="Pfam" id="PF01546">
    <property type="entry name" value="Peptidase_M20"/>
    <property type="match status" value="1"/>
</dbReference>
<dbReference type="Pfam" id="PF07687">
    <property type="entry name" value="M20_dimer"/>
    <property type="match status" value="1"/>
</dbReference>
<dbReference type="PIRSF" id="PIRSF005962">
    <property type="entry name" value="Pept_M20D_amidohydro"/>
    <property type="match status" value="1"/>
</dbReference>
<dbReference type="PANTHER" id="PTHR11014">
    <property type="entry name" value="PEPTIDASE M20 FAMILY MEMBER"/>
    <property type="match status" value="1"/>
</dbReference>
<dbReference type="InterPro" id="IPR017439">
    <property type="entry name" value="Amidohydrolase"/>
</dbReference>
<dbReference type="AlphaFoldDB" id="A0A7W9PZP7"/>
<name>A0A7W9PZP7_9ACTN</name>
<comment type="cofactor">
    <cofactor evidence="1">
        <name>Mn(2+)</name>
        <dbReference type="ChEBI" id="CHEBI:29035"/>
    </cofactor>
    <text evidence="1">The Mn(2+) ion enhances activity.</text>
</comment>
<dbReference type="InterPro" id="IPR036264">
    <property type="entry name" value="Bact_exopeptidase_dim_dom"/>
</dbReference>
<dbReference type="NCBIfam" id="TIGR01891">
    <property type="entry name" value="amidohydrolases"/>
    <property type="match status" value="1"/>
</dbReference>